<dbReference type="EMBL" id="CATOUU010001017">
    <property type="protein sequence ID" value="CAI9967218.1"/>
    <property type="molecule type" value="Genomic_DNA"/>
</dbReference>
<dbReference type="EMBL" id="CATOUU010001017">
    <property type="protein sequence ID" value="CAI9967213.1"/>
    <property type="molecule type" value="Genomic_DNA"/>
</dbReference>
<evidence type="ECO:0000313" key="4">
    <source>
        <dbReference type="EMBL" id="CAL6105444.1"/>
    </source>
</evidence>
<organism evidence="2">
    <name type="scientific">Hexamita inflata</name>
    <dbReference type="NCBI Taxonomy" id="28002"/>
    <lineage>
        <taxon>Eukaryota</taxon>
        <taxon>Metamonada</taxon>
        <taxon>Diplomonadida</taxon>
        <taxon>Hexamitidae</taxon>
        <taxon>Hexamitinae</taxon>
        <taxon>Hexamita</taxon>
    </lineage>
</organism>
<keyword evidence="5" id="KW-1185">Reference proteome</keyword>
<name>A0AA86R6K4_9EUKA</name>
<reference evidence="2" key="1">
    <citation type="submission" date="2023-06" db="EMBL/GenBank/DDBJ databases">
        <authorList>
            <person name="Kurt Z."/>
        </authorList>
    </citation>
    <scope>NUCLEOTIDE SEQUENCE</scope>
</reference>
<dbReference type="EMBL" id="CAXDID020000596">
    <property type="protein sequence ID" value="CAL6105434.1"/>
    <property type="molecule type" value="Genomic_DNA"/>
</dbReference>
<protein>
    <submittedName>
        <fullName evidence="3">Hypothetical_protein</fullName>
    </submittedName>
</protein>
<evidence type="ECO:0000313" key="2">
    <source>
        <dbReference type="EMBL" id="CAI9967218.1"/>
    </source>
</evidence>
<evidence type="ECO:0000313" key="3">
    <source>
        <dbReference type="EMBL" id="CAL6105434.1"/>
    </source>
</evidence>
<accession>A0AA86R6K4</accession>
<dbReference type="AlphaFoldDB" id="A0AA86R6K4"/>
<comment type="caution">
    <text evidence="2">The sequence shown here is derived from an EMBL/GenBank/DDBJ whole genome shotgun (WGS) entry which is preliminary data.</text>
</comment>
<evidence type="ECO:0000313" key="1">
    <source>
        <dbReference type="EMBL" id="CAI9967213.1"/>
    </source>
</evidence>
<proteinExistence type="predicted"/>
<evidence type="ECO:0000313" key="5">
    <source>
        <dbReference type="Proteomes" id="UP001642409"/>
    </source>
</evidence>
<sequence length="191" mass="22455">MIISGTQARMTFPAKQHAAGELFLHNGFDSPADSAGIVRFPVYIVLLNLTRFFKQKLTDNDRELQLEYILIYYFSFCTCIQKFQVNYQYSTSLISEIYNQYFTNKISTQSHSFLNYKLMCDYFMFQSLVKFSNGTSDRRISASNIIRMVMIILQIKSLKIIYSDESKIFKWNESNCNNTRSDLHSYQESFQ</sequence>
<gene>
    <name evidence="1" type="ORF">HINF_LOCUS54858</name>
    <name evidence="2" type="ORF">HINF_LOCUS54863</name>
    <name evidence="3" type="ORF">HINF_LOCUS73261</name>
    <name evidence="4" type="ORF">HINF_LOCUS73266</name>
</gene>
<reference evidence="3 5" key="2">
    <citation type="submission" date="2024-07" db="EMBL/GenBank/DDBJ databases">
        <authorList>
            <person name="Akdeniz Z."/>
        </authorList>
    </citation>
    <scope>NUCLEOTIDE SEQUENCE [LARGE SCALE GENOMIC DNA]</scope>
</reference>
<dbReference type="EMBL" id="CAXDID020000596">
    <property type="protein sequence ID" value="CAL6105444.1"/>
    <property type="molecule type" value="Genomic_DNA"/>
</dbReference>
<dbReference type="Proteomes" id="UP001642409">
    <property type="component" value="Unassembled WGS sequence"/>
</dbReference>